<dbReference type="Gene3D" id="1.10.287.1490">
    <property type="match status" value="1"/>
</dbReference>
<feature type="coiled-coil region" evidence="3">
    <location>
        <begin position="680"/>
        <end position="763"/>
    </location>
</feature>
<feature type="domain" description="SMC hinge" evidence="4">
    <location>
        <begin position="520"/>
        <end position="634"/>
    </location>
</feature>
<reference evidence="5 6" key="1">
    <citation type="submission" date="2024-08" db="EMBL/GenBank/DDBJ databases">
        <authorList>
            <person name="Cucini C."/>
            <person name="Frati F."/>
        </authorList>
    </citation>
    <scope>NUCLEOTIDE SEQUENCE [LARGE SCALE GENOMIC DNA]</scope>
</reference>
<keyword evidence="6" id="KW-1185">Reference proteome</keyword>
<dbReference type="Pfam" id="PF02463">
    <property type="entry name" value="SMC_N"/>
    <property type="match status" value="1"/>
</dbReference>
<dbReference type="Gene3D" id="3.30.70.1620">
    <property type="match status" value="1"/>
</dbReference>
<gene>
    <name evidence="5" type="ORF">ODALV1_LOCUS15844</name>
</gene>
<dbReference type="Gene3D" id="1.20.1060.20">
    <property type="match status" value="1"/>
</dbReference>
<keyword evidence="1 3" id="KW-0175">Coiled coil</keyword>
<evidence type="ECO:0000313" key="5">
    <source>
        <dbReference type="EMBL" id="CAL8112932.1"/>
    </source>
</evidence>
<organism evidence="5 6">
    <name type="scientific">Orchesella dallaii</name>
    <dbReference type="NCBI Taxonomy" id="48710"/>
    <lineage>
        <taxon>Eukaryota</taxon>
        <taxon>Metazoa</taxon>
        <taxon>Ecdysozoa</taxon>
        <taxon>Arthropoda</taxon>
        <taxon>Hexapoda</taxon>
        <taxon>Collembola</taxon>
        <taxon>Entomobryomorpha</taxon>
        <taxon>Entomobryoidea</taxon>
        <taxon>Orchesellidae</taxon>
        <taxon>Orchesellinae</taxon>
        <taxon>Orchesella</taxon>
    </lineage>
</organism>
<evidence type="ECO:0000313" key="6">
    <source>
        <dbReference type="Proteomes" id="UP001642540"/>
    </source>
</evidence>
<proteinExistence type="inferred from homology"/>
<dbReference type="InterPro" id="IPR024704">
    <property type="entry name" value="SMC"/>
</dbReference>
<dbReference type="InterPro" id="IPR003395">
    <property type="entry name" value="RecF/RecN/SMC_N"/>
</dbReference>
<sequence length="1211" mass="138417">MFIKQITISGFKSYKDTIIINDLFNGLNVIVGRNGSGKSNIFSAIEFALTLGFKHMKPETRSSLVHQGRTTLEPAYVEVLFDNSDGKLPFNEGTIRFKRVLSSKKDKFFVNGKELINAKQFLDIAGFTNPYFIVKQGRVHDLAMATDANRLKIIADVAGTSAYDDKIAHCRRSIEAANTKKNEIEVMMTELAVRRESLENEVVEQKRYMKMDQTKRAIEYLLHERELESIKSNISAVEERRNKSNLLQKPVRMELDGVCRDSSILKRDIGDIKVRVKQLRELRDEYETSKNNIAANLTSHEQELEDLRQRKSTSSLGFDIPRLEKEIEDQNTVLQNIDAELNNLQGEIEKLYYEKCQLETRINEMTEKEHRKKAFRSATQYRNHLTKKIRDIDVTLADEESSLARANISCTDTRSVLREETEKLENIRENLACCGSQIRVINQSLEDYRIQQCSAKTELDAIWRDVSEVDQKLGQQKERVARLEDECKKCYGSAVLEGWKGVRKVVDDLRNAGCFQEVVEGYYGLLTEYLECDSNLDTAIEAAGGKKLVYHIVQSKDVAKIILREFNARKLRGEVNFLPIDDLTFNVPTLPQDLRFAKPLISTIQYDTKVVRVVEFVLGKTLLCDSLDTATTMMRQYKLQCVTIDGEMVSKVGVMTGGHNRRGPQKLELQRARFEDDRKLSELIEIKATLSNRSNDLNEKYKLFKQNQEKLSLQKTQLSANKCRMLCEVKTLEKRVQALKDLLQTKEREVVNLNANCKALIEKKVVIQSELNNSVVEDGIEAVKNFRSIMHLYNEAMKKLTAKENEKLLIERHLTQLRSMYYKKLDSTLEIEKTVDEKEATRVSDLIQTLIPQIKDMQSKIEGAHRELVTLEKNMLRKERDLDKLLDREGKLREELNVLCTDLESFAENYLHWQTKLQEHNIATGKLGSIPANLAKYENLSEKELHRKLKKLNLKLKTKVEINQKAIQQFNELQEKCDTFQERIKIYKSEGDDISSLLKDLENKKGEAMLNNIRVLQEQFRTIFCSIVPKGNAELVLYGENVSVDCNLNIDSDNLIEMAGQNKFDGVSVSVNFLGKQVHRSSTTRNLAQLSGGQKSIVALSLILAIQTIDPVPFYLFDEVDQALDSAYRGSVAKVIAEMSERSQFICTTFRKEIVDVADKVFGVSYQNRCSHVQPISETQALEFVENDTGISSLSSSISPDGSYCHNSSTA</sequence>
<dbReference type="InterPro" id="IPR027417">
    <property type="entry name" value="P-loop_NTPase"/>
</dbReference>
<accession>A0ABP1QVP8</accession>
<feature type="coiled-coil region" evidence="3">
    <location>
        <begin position="854"/>
        <end position="895"/>
    </location>
</feature>
<dbReference type="Pfam" id="PF06470">
    <property type="entry name" value="SMC_hinge"/>
    <property type="match status" value="1"/>
</dbReference>
<comment type="similarity">
    <text evidence="2">Belongs to the SMC family.</text>
</comment>
<dbReference type="PANTHER" id="PTHR43977">
    <property type="entry name" value="STRUCTURAL MAINTENANCE OF CHROMOSOMES PROTEIN 3"/>
    <property type="match status" value="1"/>
</dbReference>
<feature type="coiled-coil region" evidence="3">
    <location>
        <begin position="181"/>
        <end position="240"/>
    </location>
</feature>
<keyword evidence="2" id="KW-0539">Nucleus</keyword>
<dbReference type="SMART" id="SM00968">
    <property type="entry name" value="SMC_hinge"/>
    <property type="match status" value="1"/>
</dbReference>
<comment type="caution">
    <text evidence="5">The sequence shown here is derived from an EMBL/GenBank/DDBJ whole genome shotgun (WGS) entry which is preliminary data.</text>
</comment>
<dbReference type="Proteomes" id="UP001642540">
    <property type="component" value="Unassembled WGS sequence"/>
</dbReference>
<evidence type="ECO:0000259" key="4">
    <source>
        <dbReference type="SMART" id="SM00968"/>
    </source>
</evidence>
<dbReference type="SUPFAM" id="SSF75553">
    <property type="entry name" value="Smc hinge domain"/>
    <property type="match status" value="1"/>
</dbReference>
<feature type="coiled-coil region" evidence="3">
    <location>
        <begin position="276"/>
        <end position="354"/>
    </location>
</feature>
<evidence type="ECO:0000256" key="1">
    <source>
        <dbReference type="ARBA" id="ARBA00023054"/>
    </source>
</evidence>
<comment type="subcellular location">
    <subcellularLocation>
        <location evidence="2">Nucleus</location>
    </subcellularLocation>
</comment>
<evidence type="ECO:0000256" key="3">
    <source>
        <dbReference type="SAM" id="Coils"/>
    </source>
</evidence>
<dbReference type="EMBL" id="CAXLJM020000049">
    <property type="protein sequence ID" value="CAL8112932.1"/>
    <property type="molecule type" value="Genomic_DNA"/>
</dbReference>
<feature type="coiled-coil region" evidence="3">
    <location>
        <begin position="963"/>
        <end position="990"/>
    </location>
</feature>
<dbReference type="InterPro" id="IPR010935">
    <property type="entry name" value="SMC_hinge"/>
</dbReference>
<dbReference type="InterPro" id="IPR036277">
    <property type="entry name" value="SMC_hinge_sf"/>
</dbReference>
<evidence type="ECO:0000256" key="2">
    <source>
        <dbReference type="PIRNR" id="PIRNR005719"/>
    </source>
</evidence>
<name>A0ABP1QVP8_9HEXA</name>
<dbReference type="PIRSF" id="PIRSF005719">
    <property type="entry name" value="SMC"/>
    <property type="match status" value="1"/>
</dbReference>
<protein>
    <recommendedName>
        <fullName evidence="2">Structural maintenance of chromosomes protein</fullName>
    </recommendedName>
</protein>
<dbReference type="Gene3D" id="3.40.50.300">
    <property type="entry name" value="P-loop containing nucleotide triphosphate hydrolases"/>
    <property type="match status" value="2"/>
</dbReference>
<dbReference type="SUPFAM" id="SSF52540">
    <property type="entry name" value="P-loop containing nucleoside triphosphate hydrolases"/>
    <property type="match status" value="1"/>
</dbReference>